<dbReference type="Gene3D" id="1.10.10.10">
    <property type="entry name" value="Winged helix-like DNA-binding domain superfamily/Winged helix DNA-binding domain"/>
    <property type="match status" value="1"/>
</dbReference>
<dbReference type="Proteomes" id="UP000475582">
    <property type="component" value="Unassembled WGS sequence"/>
</dbReference>
<evidence type="ECO:0000313" key="7">
    <source>
        <dbReference type="Proteomes" id="UP000475582"/>
    </source>
</evidence>
<sequence>MEQIGLDRLTGLIAFARAASLGSYTAAARSLAISPSAVSKSVQRLEQQLGLPLFTRTTRSLTLTTEGRDLHERALRLLREAEDIEQAVLTAKAAPSGVLRVAAALPVGTHILAPNLARLKARFPQLSIDLRLGDEFVDLIEEGIDVAIRVGELADSRLISRRLASHRLCAFASPAYLAARGTPRHPDDLAQHDCVNFRFQSSGQVLRWPFMVGGRVIEMTPRSWAIANTSDAIAELLVSQGGIGISPTYVAARYVARGELLPVLSEFAIDRAPITALWPQSRRNNPNVRAFLGFLEEVFPAQPSWDAVIAAAANGQAALP</sequence>
<dbReference type="AlphaFoldDB" id="A0A6L6PE24"/>
<evidence type="ECO:0000256" key="3">
    <source>
        <dbReference type="ARBA" id="ARBA00023125"/>
    </source>
</evidence>
<evidence type="ECO:0000313" key="6">
    <source>
        <dbReference type="EMBL" id="MTV37312.1"/>
    </source>
</evidence>
<dbReference type="FunFam" id="1.10.10.10:FF:000001">
    <property type="entry name" value="LysR family transcriptional regulator"/>
    <property type="match status" value="1"/>
</dbReference>
<dbReference type="PANTHER" id="PTHR30537">
    <property type="entry name" value="HTH-TYPE TRANSCRIPTIONAL REGULATOR"/>
    <property type="match status" value="1"/>
</dbReference>
<name>A0A6L6PE24_9BURK</name>
<proteinExistence type="inferred from homology"/>
<keyword evidence="3" id="KW-0238">DNA-binding</keyword>
<dbReference type="InterPro" id="IPR000847">
    <property type="entry name" value="LysR_HTH_N"/>
</dbReference>
<dbReference type="CDD" id="cd08422">
    <property type="entry name" value="PBP2_CrgA_like"/>
    <property type="match status" value="1"/>
</dbReference>
<protein>
    <submittedName>
        <fullName evidence="6">LysR family transcriptional regulator</fullName>
    </submittedName>
</protein>
<comment type="caution">
    <text evidence="6">The sequence shown here is derived from an EMBL/GenBank/DDBJ whole genome shotgun (WGS) entry which is preliminary data.</text>
</comment>
<dbReference type="GO" id="GO:0003700">
    <property type="term" value="F:DNA-binding transcription factor activity"/>
    <property type="evidence" value="ECO:0007669"/>
    <property type="project" value="InterPro"/>
</dbReference>
<organism evidence="6 7">
    <name type="scientific">Duganella radicis</name>
    <dbReference type="NCBI Taxonomy" id="551988"/>
    <lineage>
        <taxon>Bacteria</taxon>
        <taxon>Pseudomonadati</taxon>
        <taxon>Pseudomonadota</taxon>
        <taxon>Betaproteobacteria</taxon>
        <taxon>Burkholderiales</taxon>
        <taxon>Oxalobacteraceae</taxon>
        <taxon>Telluria group</taxon>
        <taxon>Duganella</taxon>
    </lineage>
</organism>
<dbReference type="SUPFAM" id="SSF53850">
    <property type="entry name" value="Periplasmic binding protein-like II"/>
    <property type="match status" value="1"/>
</dbReference>
<dbReference type="InterPro" id="IPR036390">
    <property type="entry name" value="WH_DNA-bd_sf"/>
</dbReference>
<evidence type="ECO:0000256" key="2">
    <source>
        <dbReference type="ARBA" id="ARBA00023015"/>
    </source>
</evidence>
<keyword evidence="7" id="KW-1185">Reference proteome</keyword>
<dbReference type="PROSITE" id="PS50931">
    <property type="entry name" value="HTH_LYSR"/>
    <property type="match status" value="1"/>
</dbReference>
<dbReference type="Pfam" id="PF03466">
    <property type="entry name" value="LysR_substrate"/>
    <property type="match status" value="1"/>
</dbReference>
<dbReference type="Pfam" id="PF00126">
    <property type="entry name" value="HTH_1"/>
    <property type="match status" value="1"/>
</dbReference>
<dbReference type="EMBL" id="WNKY01000004">
    <property type="protein sequence ID" value="MTV37312.1"/>
    <property type="molecule type" value="Genomic_DNA"/>
</dbReference>
<accession>A0A6L6PE24</accession>
<dbReference type="GO" id="GO:0003677">
    <property type="term" value="F:DNA binding"/>
    <property type="evidence" value="ECO:0007669"/>
    <property type="project" value="UniProtKB-KW"/>
</dbReference>
<gene>
    <name evidence="6" type="ORF">GM676_06915</name>
</gene>
<dbReference type="PANTHER" id="PTHR30537:SF5">
    <property type="entry name" value="HTH-TYPE TRANSCRIPTIONAL ACTIVATOR TTDR-RELATED"/>
    <property type="match status" value="1"/>
</dbReference>
<dbReference type="InterPro" id="IPR036388">
    <property type="entry name" value="WH-like_DNA-bd_sf"/>
</dbReference>
<reference evidence="6 7" key="1">
    <citation type="submission" date="2019-11" db="EMBL/GenBank/DDBJ databases">
        <title>Type strains purchased from KCTC, JCM and DSMZ.</title>
        <authorList>
            <person name="Lu H."/>
        </authorList>
    </citation>
    <scope>NUCLEOTIDE SEQUENCE [LARGE SCALE GENOMIC DNA]</scope>
    <source>
        <strain evidence="6 7">KCTC 22382</strain>
    </source>
</reference>
<evidence type="ECO:0000256" key="1">
    <source>
        <dbReference type="ARBA" id="ARBA00009437"/>
    </source>
</evidence>
<dbReference type="InterPro" id="IPR005119">
    <property type="entry name" value="LysR_subst-bd"/>
</dbReference>
<evidence type="ECO:0000256" key="4">
    <source>
        <dbReference type="ARBA" id="ARBA00023163"/>
    </source>
</evidence>
<keyword evidence="4" id="KW-0804">Transcription</keyword>
<feature type="domain" description="HTH lysR-type" evidence="5">
    <location>
        <begin position="7"/>
        <end position="64"/>
    </location>
</feature>
<dbReference type="PRINTS" id="PR00039">
    <property type="entry name" value="HTHLYSR"/>
</dbReference>
<dbReference type="SUPFAM" id="SSF46785">
    <property type="entry name" value="Winged helix' DNA-binding domain"/>
    <property type="match status" value="1"/>
</dbReference>
<keyword evidence="2" id="KW-0805">Transcription regulation</keyword>
<dbReference type="OrthoDB" id="9110639at2"/>
<dbReference type="Gene3D" id="3.40.190.290">
    <property type="match status" value="1"/>
</dbReference>
<evidence type="ECO:0000259" key="5">
    <source>
        <dbReference type="PROSITE" id="PS50931"/>
    </source>
</evidence>
<dbReference type="InterPro" id="IPR058163">
    <property type="entry name" value="LysR-type_TF_proteobact-type"/>
</dbReference>
<comment type="similarity">
    <text evidence="1">Belongs to the LysR transcriptional regulatory family.</text>
</comment>